<comment type="similarity">
    <text evidence="8">Belongs to the KAE1 / TsaD family.</text>
</comment>
<keyword evidence="3 8" id="KW-0819">tRNA processing</keyword>
<dbReference type="GO" id="GO:0002949">
    <property type="term" value="P:tRNA threonylcarbamoyladenosine modification"/>
    <property type="evidence" value="ECO:0007669"/>
    <property type="project" value="UniProtKB-UniRule"/>
</dbReference>
<dbReference type="GO" id="GO:0016301">
    <property type="term" value="F:kinase activity"/>
    <property type="evidence" value="ECO:0007669"/>
    <property type="project" value="UniProtKB-KW"/>
</dbReference>
<dbReference type="AlphaFoldDB" id="A0A099I4D4"/>
<evidence type="ECO:0000313" key="11">
    <source>
        <dbReference type="Proteomes" id="UP000030008"/>
    </source>
</evidence>
<dbReference type="PANTHER" id="PTHR11735">
    <property type="entry name" value="TRNA N6-ADENOSINE THREONYLCARBAMOYLTRANSFERASE"/>
    <property type="match status" value="1"/>
</dbReference>
<dbReference type="GO" id="GO:0061711">
    <property type="term" value="F:tRNA N(6)-L-threonylcarbamoyladenine synthase activity"/>
    <property type="evidence" value="ECO:0007669"/>
    <property type="project" value="UniProtKB-EC"/>
</dbReference>
<proteinExistence type="inferred from homology"/>
<protein>
    <recommendedName>
        <fullName evidence="8">tRNA N6-adenosine threonylcarbamoyltransferase</fullName>
        <ecNumber evidence="8">2.3.1.234</ecNumber>
    </recommendedName>
    <alternativeName>
        <fullName evidence="8">N6-L-threonylcarbamoyladenine synthase</fullName>
        <shortName evidence="8">t(6)A synthase</shortName>
    </alternativeName>
    <alternativeName>
        <fullName evidence="8">t(6)A37 threonylcarbamoyladenosine biosynthesis protein TsaD</fullName>
    </alternativeName>
    <alternativeName>
        <fullName evidence="8">tRNA threonylcarbamoyladenosine biosynthesis protein TsaD</fullName>
    </alternativeName>
</protein>
<dbReference type="SUPFAM" id="SSF53067">
    <property type="entry name" value="Actin-like ATPase domain"/>
    <property type="match status" value="1"/>
</dbReference>
<feature type="binding site" evidence="8">
    <location>
        <position position="169"/>
    </location>
    <ligand>
        <name>substrate</name>
    </ligand>
</feature>
<dbReference type="EC" id="2.3.1.234" evidence="8"/>
<gene>
    <name evidence="8" type="primary">tsaD</name>
    <name evidence="10" type="ORF">CIAN88_14760</name>
</gene>
<evidence type="ECO:0000256" key="7">
    <source>
        <dbReference type="ARBA" id="ARBA00048117"/>
    </source>
</evidence>
<dbReference type="InterPro" id="IPR043129">
    <property type="entry name" value="ATPase_NBD"/>
</dbReference>
<comment type="caution">
    <text evidence="10">The sequence shown here is derived from an EMBL/GenBank/DDBJ whole genome shotgun (WGS) entry which is preliminary data.</text>
</comment>
<feature type="binding site" evidence="8">
    <location>
        <begin position="136"/>
        <end position="140"/>
    </location>
    <ligand>
        <name>substrate</name>
    </ligand>
</feature>
<feature type="domain" description="Gcp-like" evidence="9">
    <location>
        <begin position="26"/>
        <end position="310"/>
    </location>
</feature>
<evidence type="ECO:0000256" key="1">
    <source>
        <dbReference type="ARBA" id="ARBA00022490"/>
    </source>
</evidence>
<comment type="function">
    <text evidence="8">Required for the formation of a threonylcarbamoyl group on adenosine at position 37 (t(6)A37) in tRNAs that read codons beginning with adenine. Is involved in the transfer of the threonylcarbamoyl moiety of threonylcarbamoyl-AMP (TC-AMP) to the N6 group of A37, together with TsaE and TsaB. TsaD likely plays a direct catalytic role in this reaction.</text>
</comment>
<dbReference type="EMBL" id="JQIF01000066">
    <property type="protein sequence ID" value="KGJ52431.1"/>
    <property type="molecule type" value="Genomic_DNA"/>
</dbReference>
<comment type="cofactor">
    <cofactor evidence="8">
        <name>Fe(2+)</name>
        <dbReference type="ChEBI" id="CHEBI:29033"/>
    </cofactor>
    <text evidence="8">Binds 1 Fe(2+) ion per subunit.</text>
</comment>
<evidence type="ECO:0000256" key="4">
    <source>
        <dbReference type="ARBA" id="ARBA00022723"/>
    </source>
</evidence>
<keyword evidence="5 8" id="KW-0408">Iron</keyword>
<dbReference type="RefSeq" id="WP_044906289.1">
    <property type="nucleotide sequence ID" value="NZ_JQIF01000066.1"/>
</dbReference>
<feature type="binding site" evidence="8">
    <location>
        <position position="304"/>
    </location>
    <ligand>
        <name>Fe cation</name>
        <dbReference type="ChEBI" id="CHEBI:24875"/>
    </ligand>
</feature>
<dbReference type="HAMAP" id="MF_01445">
    <property type="entry name" value="TsaD"/>
    <property type="match status" value="1"/>
</dbReference>
<sequence length="343" mass="36962">MKQTLILAVESSCDETAVAVVADGKEILSNVVATQIDVHKEFGGVIPEVASRIHVENISMVIEEALHKANVVMEDIDAVAVTQGPGLVGCLHIGVQAAKTLAWAFHKPLVPVHHIAGHIYANRLITDLKFPLLALVVSGGHTELVYMKDEWSFEILGTTQDDAIGEAGDKVGRVLGLPYPGGVYVDRIAKEGKPMYKLARPKTENPMDFSFSGLKSSVLQFIDRCKRKNETFAAADLAASYQETAFGALLERAEYALQKYHPAQMVLAGGVAANSCLREKVEKGLADKYKDIEFIIPPLSCCTDNAAMIAVAGYIAYTHGVRGDFDLTADPGIELEEAAQSPA</sequence>
<dbReference type="NCBIfam" id="TIGR00329">
    <property type="entry name" value="gcp_kae1"/>
    <property type="match status" value="1"/>
</dbReference>
<feature type="binding site" evidence="8">
    <location>
        <position position="186"/>
    </location>
    <ligand>
        <name>substrate</name>
    </ligand>
</feature>
<dbReference type="InterPro" id="IPR022450">
    <property type="entry name" value="TsaD"/>
</dbReference>
<dbReference type="PANTHER" id="PTHR11735:SF6">
    <property type="entry name" value="TRNA N6-ADENOSINE THREONYLCARBAMOYLTRANSFERASE, MITOCHONDRIAL"/>
    <property type="match status" value="1"/>
</dbReference>
<evidence type="ECO:0000256" key="5">
    <source>
        <dbReference type="ARBA" id="ARBA00023004"/>
    </source>
</evidence>
<dbReference type="GO" id="GO:0005506">
    <property type="term" value="F:iron ion binding"/>
    <property type="evidence" value="ECO:0007669"/>
    <property type="project" value="UniProtKB-UniRule"/>
</dbReference>
<evidence type="ECO:0000256" key="6">
    <source>
        <dbReference type="ARBA" id="ARBA00023315"/>
    </source>
</evidence>
<dbReference type="Proteomes" id="UP000030008">
    <property type="component" value="Unassembled WGS sequence"/>
</dbReference>
<accession>A0A099I4D4</accession>
<dbReference type="FunFam" id="3.30.420.40:FF:000012">
    <property type="entry name" value="tRNA N6-adenosine threonylcarbamoyltransferase"/>
    <property type="match status" value="1"/>
</dbReference>
<dbReference type="InterPro" id="IPR000905">
    <property type="entry name" value="Gcp-like_dom"/>
</dbReference>
<organism evidence="10 11">
    <name type="scientific">Clostridium innocuum</name>
    <dbReference type="NCBI Taxonomy" id="1522"/>
    <lineage>
        <taxon>Bacteria</taxon>
        <taxon>Bacillati</taxon>
        <taxon>Bacillota</taxon>
        <taxon>Clostridia</taxon>
        <taxon>Eubacteriales</taxon>
        <taxon>Clostridiaceae</taxon>
        <taxon>Clostridium</taxon>
    </lineage>
</organism>
<feature type="binding site" evidence="8">
    <location>
        <position position="114"/>
    </location>
    <ligand>
        <name>Fe cation</name>
        <dbReference type="ChEBI" id="CHEBI:24875"/>
    </ligand>
</feature>
<dbReference type="Gene3D" id="3.30.420.40">
    <property type="match status" value="2"/>
</dbReference>
<dbReference type="NCBIfam" id="TIGR03723">
    <property type="entry name" value="T6A_TsaD_YgjD"/>
    <property type="match status" value="1"/>
</dbReference>
<keyword evidence="1 8" id="KW-0963">Cytoplasm</keyword>
<dbReference type="CDD" id="cd24133">
    <property type="entry name" value="ASKHA_NBD_TsaD_bac"/>
    <property type="match status" value="1"/>
</dbReference>
<dbReference type="InterPro" id="IPR017860">
    <property type="entry name" value="Peptidase_M22_CS"/>
</dbReference>
<dbReference type="InterPro" id="IPR017861">
    <property type="entry name" value="KAE1/TsaD"/>
</dbReference>
<evidence type="ECO:0000256" key="3">
    <source>
        <dbReference type="ARBA" id="ARBA00022694"/>
    </source>
</evidence>
<dbReference type="PRINTS" id="PR00789">
    <property type="entry name" value="OSIALOPTASE"/>
</dbReference>
<dbReference type="GO" id="GO:0005737">
    <property type="term" value="C:cytoplasm"/>
    <property type="evidence" value="ECO:0007669"/>
    <property type="project" value="UniProtKB-SubCell"/>
</dbReference>
<feature type="binding site" evidence="8">
    <location>
        <position position="182"/>
    </location>
    <ligand>
        <name>substrate</name>
    </ligand>
</feature>
<feature type="binding site" evidence="8">
    <location>
        <position position="274"/>
    </location>
    <ligand>
        <name>substrate</name>
    </ligand>
</feature>
<keyword evidence="4 8" id="KW-0479">Metal-binding</keyword>
<comment type="catalytic activity">
    <reaction evidence="7 8">
        <text>L-threonylcarbamoyladenylate + adenosine(37) in tRNA = N(6)-L-threonylcarbamoyladenosine(37) in tRNA + AMP + H(+)</text>
        <dbReference type="Rhea" id="RHEA:37059"/>
        <dbReference type="Rhea" id="RHEA-COMP:10162"/>
        <dbReference type="Rhea" id="RHEA-COMP:10163"/>
        <dbReference type="ChEBI" id="CHEBI:15378"/>
        <dbReference type="ChEBI" id="CHEBI:73682"/>
        <dbReference type="ChEBI" id="CHEBI:74411"/>
        <dbReference type="ChEBI" id="CHEBI:74418"/>
        <dbReference type="ChEBI" id="CHEBI:456215"/>
        <dbReference type="EC" id="2.3.1.234"/>
    </reaction>
</comment>
<evidence type="ECO:0000259" key="9">
    <source>
        <dbReference type="Pfam" id="PF00814"/>
    </source>
</evidence>
<keyword evidence="6 8" id="KW-0012">Acyltransferase</keyword>
<dbReference type="Pfam" id="PF00814">
    <property type="entry name" value="TsaD"/>
    <property type="match status" value="1"/>
</dbReference>
<dbReference type="FunFam" id="3.30.420.40:FF:000040">
    <property type="entry name" value="tRNA N6-adenosine threonylcarbamoyltransferase"/>
    <property type="match status" value="1"/>
</dbReference>
<evidence type="ECO:0000256" key="8">
    <source>
        <dbReference type="HAMAP-Rule" id="MF_01445"/>
    </source>
</evidence>
<keyword evidence="10" id="KW-0418">Kinase</keyword>
<evidence type="ECO:0000256" key="2">
    <source>
        <dbReference type="ARBA" id="ARBA00022679"/>
    </source>
</evidence>
<dbReference type="PROSITE" id="PS01016">
    <property type="entry name" value="GLYCOPROTEASE"/>
    <property type="match status" value="1"/>
</dbReference>
<keyword evidence="2 8" id="KW-0808">Transferase</keyword>
<name>A0A099I4D4_CLOIN</name>
<feature type="binding site" evidence="8">
    <location>
        <position position="118"/>
    </location>
    <ligand>
        <name>Fe cation</name>
        <dbReference type="ChEBI" id="CHEBI:24875"/>
    </ligand>
</feature>
<evidence type="ECO:0000313" key="10">
    <source>
        <dbReference type="EMBL" id="KGJ52431.1"/>
    </source>
</evidence>
<reference evidence="10 11" key="1">
    <citation type="submission" date="2014-08" db="EMBL/GenBank/DDBJ databases">
        <title>Clostridium innocuum, an unnegligible vancomycin-resistant pathogen causing extra-intestinal infections.</title>
        <authorList>
            <person name="Feng Y."/>
            <person name="Chiu C.-H."/>
        </authorList>
    </citation>
    <scope>NUCLEOTIDE SEQUENCE [LARGE SCALE GENOMIC DNA]</scope>
    <source>
        <strain evidence="10 11">AN88</strain>
    </source>
</reference>
<comment type="subcellular location">
    <subcellularLocation>
        <location evidence="8">Cytoplasm</location>
    </subcellularLocation>
</comment>